<comment type="caution">
    <text evidence="1">The sequence shown here is derived from an EMBL/GenBank/DDBJ whole genome shotgun (WGS) entry which is preliminary data.</text>
</comment>
<protein>
    <submittedName>
        <fullName evidence="1">DUF257 family protein</fullName>
    </submittedName>
</protein>
<dbReference type="Pfam" id="PF03192">
    <property type="entry name" value="DUF257"/>
    <property type="match status" value="1"/>
</dbReference>
<reference evidence="1 2" key="1">
    <citation type="submission" date="2023-08" db="EMBL/GenBank/DDBJ databases">
        <title>Draft genome sequence of Thermococcus waiotapuensis WT1T, a thermophilic sulphur-dependent archaeon from order Thermococcales.</title>
        <authorList>
            <person name="Manners S.H."/>
            <person name="Carere C.R."/>
            <person name="Dhami M.K."/>
            <person name="Dobson R.C.J."/>
            <person name="Stott M.B."/>
        </authorList>
    </citation>
    <scope>NUCLEOTIDE SEQUENCE [LARGE SCALE GENOMIC DNA]</scope>
    <source>
        <strain evidence="1 2">WT1</strain>
    </source>
</reference>
<dbReference type="AlphaFoldDB" id="A0AAE4T1B5"/>
<organism evidence="1 2">
    <name type="scientific">Thermococcus waiotapuensis</name>
    <dbReference type="NCBI Taxonomy" id="90909"/>
    <lineage>
        <taxon>Archaea</taxon>
        <taxon>Methanobacteriati</taxon>
        <taxon>Methanobacteriota</taxon>
        <taxon>Thermococci</taxon>
        <taxon>Thermococcales</taxon>
        <taxon>Thermococcaceae</taxon>
        <taxon>Thermococcus</taxon>
    </lineage>
</organism>
<sequence>MSLSELFGLLDGMKFGSTVIVENSAPIGGEAFLAVLLRYARKREIPVLVEDILDAFPLYVKHLNMMGINPDLSGVRVLKVGGEETVGNVVKRERFNMDPDVYVKHYEELFSSATPEGEFIDIVLGFDRLLVFQDSPRGTETIMQAMKSFITNRKRIAFYIVESAIMENLRTRPLPVLEDLATSVLELKQEGRTLVVNIRKDPSMLKTNVSIIKLDLREVFPGSETTR</sequence>
<dbReference type="Gene3D" id="3.40.50.11570">
    <property type="entry name" value="Protein of unknown function DUF257"/>
    <property type="match status" value="1"/>
</dbReference>
<proteinExistence type="predicted"/>
<evidence type="ECO:0000313" key="1">
    <source>
        <dbReference type="EMBL" id="MDV3103042.1"/>
    </source>
</evidence>
<dbReference type="RefSeq" id="WP_315339459.1">
    <property type="nucleotide sequence ID" value="NZ_JAVDZE010000001.1"/>
</dbReference>
<evidence type="ECO:0000313" key="2">
    <source>
        <dbReference type="Proteomes" id="UP001245683"/>
    </source>
</evidence>
<accession>A0AAE4T1B5</accession>
<keyword evidence="2" id="KW-1185">Reference proteome</keyword>
<gene>
    <name evidence="1" type="ORF">RBI02_00490</name>
</gene>
<dbReference type="EMBL" id="JAVDZE010000001">
    <property type="protein sequence ID" value="MDV3103042.1"/>
    <property type="molecule type" value="Genomic_DNA"/>
</dbReference>
<dbReference type="InterPro" id="IPR005489">
    <property type="entry name" value="DUF257"/>
</dbReference>
<name>A0AAE4T1B5_9EURY</name>
<dbReference type="Proteomes" id="UP001245683">
    <property type="component" value="Unassembled WGS sequence"/>
</dbReference>